<dbReference type="AlphaFoldDB" id="A0A6B4JL36"/>
<evidence type="ECO:0000313" key="1">
    <source>
        <dbReference type="EMBL" id="NFV25321.1"/>
    </source>
</evidence>
<organism evidence="1 2">
    <name type="scientific">Clostridium botulinum</name>
    <dbReference type="NCBI Taxonomy" id="1491"/>
    <lineage>
        <taxon>Bacteria</taxon>
        <taxon>Bacillati</taxon>
        <taxon>Bacillota</taxon>
        <taxon>Clostridia</taxon>
        <taxon>Eubacteriales</taxon>
        <taxon>Clostridiaceae</taxon>
        <taxon>Clostridium</taxon>
    </lineage>
</organism>
<accession>A0A6B4JL36</accession>
<protein>
    <submittedName>
        <fullName evidence="1">Uncharacterized protein</fullName>
    </submittedName>
</protein>
<dbReference type="EMBL" id="SXFB01000002">
    <property type="protein sequence ID" value="NFV25321.1"/>
    <property type="molecule type" value="Genomic_DNA"/>
</dbReference>
<sequence length="70" mass="8369">MASNKIDWRKIVAEFNEFDGFSTQFCKDKNITKGQLFYYKKKFKDEDTVFCPINIKDDKKEISIFRKSNS</sequence>
<dbReference type="Proteomes" id="UP000486903">
    <property type="component" value="Unassembled WGS sequence"/>
</dbReference>
<proteinExistence type="predicted"/>
<comment type="caution">
    <text evidence="1">The sequence shown here is derived from an EMBL/GenBank/DDBJ whole genome shotgun (WGS) entry which is preliminary data.</text>
</comment>
<dbReference type="RefSeq" id="WP_003368998.1">
    <property type="nucleotide sequence ID" value="NZ_JACBBA010000002.1"/>
</dbReference>
<gene>
    <name evidence="1" type="ORF">FDG31_03925</name>
</gene>
<name>A0A6B4JL36_CLOBO</name>
<reference evidence="1 2" key="1">
    <citation type="submission" date="2019-04" db="EMBL/GenBank/DDBJ databases">
        <title>Genome sequencing of Clostridium botulinum Groups I-IV and Clostridium butyricum.</title>
        <authorList>
            <person name="Brunt J."/>
            <person name="Van Vliet A.H.M."/>
            <person name="Stringer S.C."/>
            <person name="Carter A.T."/>
            <person name="Peck M.W."/>
        </authorList>
    </citation>
    <scope>NUCLEOTIDE SEQUENCE [LARGE SCALE GENOMIC DNA]</scope>
    <source>
        <strain evidence="1 2">BL81</strain>
    </source>
</reference>
<evidence type="ECO:0000313" key="2">
    <source>
        <dbReference type="Proteomes" id="UP000486903"/>
    </source>
</evidence>